<keyword evidence="2" id="KW-0472">Membrane</keyword>
<keyword evidence="2" id="KW-1134">Transmembrane beta strand</keyword>
<evidence type="ECO:0000313" key="5">
    <source>
        <dbReference type="Proteomes" id="UP000566813"/>
    </source>
</evidence>
<keyword evidence="3" id="KW-0175">Coiled coil</keyword>
<dbReference type="InterPro" id="IPR003423">
    <property type="entry name" value="OMP_efflux"/>
</dbReference>
<accession>A0A7X1FSD1</accession>
<gene>
    <name evidence="4" type="ORF">H7F51_11210</name>
</gene>
<dbReference type="PROSITE" id="PS51257">
    <property type="entry name" value="PROKAR_LIPOPROTEIN"/>
    <property type="match status" value="1"/>
</dbReference>
<comment type="similarity">
    <text evidence="1 2">Belongs to the outer membrane factor (OMF) (TC 1.B.17) family.</text>
</comment>
<keyword evidence="2" id="KW-0449">Lipoprotein</keyword>
<reference evidence="4 5" key="1">
    <citation type="submission" date="2020-08" db="EMBL/GenBank/DDBJ databases">
        <title>The genome sequence of type strain Novosphingobium flavum NBRC 111647.</title>
        <authorList>
            <person name="Liu Y."/>
        </authorList>
    </citation>
    <scope>NUCLEOTIDE SEQUENCE [LARGE SCALE GENOMIC DNA]</scope>
    <source>
        <strain evidence="4 5">NBRC 111647</strain>
    </source>
</reference>
<dbReference type="NCBIfam" id="TIGR01845">
    <property type="entry name" value="outer_NodT"/>
    <property type="match status" value="1"/>
</dbReference>
<dbReference type="SUPFAM" id="SSF56954">
    <property type="entry name" value="Outer membrane efflux proteins (OEP)"/>
    <property type="match status" value="1"/>
</dbReference>
<keyword evidence="2" id="KW-0564">Palmitate</keyword>
<dbReference type="EMBL" id="JACLAW010000008">
    <property type="protein sequence ID" value="MBC2666085.1"/>
    <property type="molecule type" value="Genomic_DNA"/>
</dbReference>
<dbReference type="GO" id="GO:0005886">
    <property type="term" value="C:plasma membrane"/>
    <property type="evidence" value="ECO:0007669"/>
    <property type="project" value="UniProtKB-SubCell"/>
</dbReference>
<dbReference type="InterPro" id="IPR010131">
    <property type="entry name" value="MdtP/NodT-like"/>
</dbReference>
<dbReference type="PANTHER" id="PTHR30203">
    <property type="entry name" value="OUTER MEMBRANE CATION EFFLUX PROTEIN"/>
    <property type="match status" value="1"/>
</dbReference>
<feature type="chain" id="PRO_5031596315" evidence="2">
    <location>
        <begin position="21"/>
        <end position="468"/>
    </location>
</feature>
<feature type="coiled-coil region" evidence="3">
    <location>
        <begin position="359"/>
        <end position="414"/>
    </location>
</feature>
<dbReference type="Gene3D" id="2.20.200.10">
    <property type="entry name" value="Outer membrane efflux proteins (OEP)"/>
    <property type="match status" value="1"/>
</dbReference>
<dbReference type="RefSeq" id="WP_185664393.1">
    <property type="nucleotide sequence ID" value="NZ_JACLAW010000008.1"/>
</dbReference>
<dbReference type="GO" id="GO:0015562">
    <property type="term" value="F:efflux transmembrane transporter activity"/>
    <property type="evidence" value="ECO:0007669"/>
    <property type="project" value="InterPro"/>
</dbReference>
<evidence type="ECO:0000256" key="2">
    <source>
        <dbReference type="RuleBase" id="RU362097"/>
    </source>
</evidence>
<organism evidence="4 5">
    <name type="scientific">Novosphingobium flavum</name>
    <dbReference type="NCBI Taxonomy" id="1778672"/>
    <lineage>
        <taxon>Bacteria</taxon>
        <taxon>Pseudomonadati</taxon>
        <taxon>Pseudomonadota</taxon>
        <taxon>Alphaproteobacteria</taxon>
        <taxon>Sphingomonadales</taxon>
        <taxon>Sphingomonadaceae</taxon>
        <taxon>Novosphingobium</taxon>
    </lineage>
</organism>
<dbReference type="PANTHER" id="PTHR30203:SF33">
    <property type="entry name" value="BLR4455 PROTEIN"/>
    <property type="match status" value="1"/>
</dbReference>
<name>A0A7X1FSD1_9SPHN</name>
<comment type="subcellular location">
    <subcellularLocation>
        <location evidence="2">Cell membrane</location>
        <topology evidence="2">Lipid-anchor</topology>
    </subcellularLocation>
</comment>
<keyword evidence="2" id="KW-0812">Transmembrane</keyword>
<protein>
    <submittedName>
        <fullName evidence="4">Efflux transporter outer membrane subunit</fullName>
    </submittedName>
</protein>
<evidence type="ECO:0000256" key="3">
    <source>
        <dbReference type="SAM" id="Coils"/>
    </source>
</evidence>
<keyword evidence="2" id="KW-0732">Signal</keyword>
<comment type="caution">
    <text evidence="4">The sequence shown here is derived from an EMBL/GenBank/DDBJ whole genome shotgun (WGS) entry which is preliminary data.</text>
</comment>
<dbReference type="Pfam" id="PF02321">
    <property type="entry name" value="OEP"/>
    <property type="match status" value="2"/>
</dbReference>
<dbReference type="Gene3D" id="1.20.1600.10">
    <property type="entry name" value="Outer membrane efflux proteins (OEP)"/>
    <property type="match status" value="1"/>
</dbReference>
<sequence length="468" mass="48818">MRLRPAVAPLVAAMTSLALAACSSAPAYNPPKIAAPARFKEVAGWTEAAPHDDAPRGDWWSVYQDPALDALEQQALTASPTLAAALARYDQARAAARESEAALYPTVGIEGAAARARVSRNRPLTNGSAVTYDNYVGGGGVDYEIDLWGRVRASVAAGKADAQASQADLASARLSLQAAVADAYFRLRGLDAQASLLASSVDAFGRAYDLTQRRHGGGIASGIDVNRAATVLGNARALVSAIASQRAATEHELAALTGAVASQFALSPAPGDMIVPAIPAATPSQLLERRPDIAAAERRMFAANVRIGVARAAFYPSLNLGAAGGWQSTGAALLSAPSTFWALGPLSAALTLFDGGKRKAQVRLSHAQYEEEAANYRETVLAAFRQVEDAAASIRHLAQQAEAQQDAARAAERTSDIALSRYRDGASDYLEVVTAQTDALTAQRSLISVQTQRMQASIALVKAMGGPA</sequence>
<dbReference type="Proteomes" id="UP000566813">
    <property type="component" value="Unassembled WGS sequence"/>
</dbReference>
<feature type="signal peptide" evidence="2">
    <location>
        <begin position="1"/>
        <end position="20"/>
    </location>
</feature>
<keyword evidence="5" id="KW-1185">Reference proteome</keyword>
<evidence type="ECO:0000313" key="4">
    <source>
        <dbReference type="EMBL" id="MBC2666085.1"/>
    </source>
</evidence>
<evidence type="ECO:0000256" key="1">
    <source>
        <dbReference type="ARBA" id="ARBA00007613"/>
    </source>
</evidence>
<proteinExistence type="inferred from homology"/>
<dbReference type="AlphaFoldDB" id="A0A7X1FSD1"/>